<protein>
    <recommendedName>
        <fullName evidence="3 9">3-deoxy-D-manno-octulosonic acid transferase</fullName>
        <shortName evidence="9">Kdo transferase</shortName>
        <ecNumber evidence="2 9">2.4.99.12</ecNumber>
    </recommendedName>
    <alternativeName>
        <fullName evidence="5 9">Lipid IV(A) 3-deoxy-D-manno-octulosonic acid transferase</fullName>
    </alternativeName>
</protein>
<feature type="active site" description="Proton acceptor" evidence="7">
    <location>
        <position position="56"/>
    </location>
</feature>
<dbReference type="GO" id="GO:0009245">
    <property type="term" value="P:lipid A biosynthetic process"/>
    <property type="evidence" value="ECO:0007669"/>
    <property type="project" value="TreeGrafter"/>
</dbReference>
<comment type="function">
    <text evidence="9">Involved in lipopolysaccharide (LPS) biosynthesis. Catalyzes the transfer of 3-deoxy-D-manno-octulosonate (Kdo) residue(s) from CMP-Kdo to lipid IV(A), the tetraacyldisaccharide-1,4'-bisphosphate precursor of lipid A.</text>
</comment>
<dbReference type="GO" id="GO:0009244">
    <property type="term" value="P:lipopolysaccharide core region biosynthetic process"/>
    <property type="evidence" value="ECO:0007669"/>
    <property type="project" value="UniProtKB-UniRule"/>
</dbReference>
<dbReference type="EC" id="2.4.99.12" evidence="2 9"/>
<evidence type="ECO:0000256" key="7">
    <source>
        <dbReference type="PIRSR" id="PIRSR639901-1"/>
    </source>
</evidence>
<comment type="caution">
    <text evidence="11">The sequence shown here is derived from an EMBL/GenBank/DDBJ whole genome shotgun (WGS) entry which is preliminary data.</text>
</comment>
<feature type="site" description="Transition state stabilizer" evidence="8">
    <location>
        <position position="136"/>
    </location>
</feature>
<comment type="pathway">
    <text evidence="1 9">Bacterial outer membrane biogenesis; LPS core biosynthesis.</text>
</comment>
<reference evidence="11 12" key="1">
    <citation type="journal article" date="2017" name="Int. J. Syst. Evol. Microbiol.">
        <title>Desulfovibrio senegalensis sp. nov., a mesophilic sulfate reducer isolated from marine sediment.</title>
        <authorList>
            <person name="Thioye A."/>
            <person name="Gam Z.B.A."/>
            <person name="Mbengue M."/>
            <person name="Cayol J.L."/>
            <person name="Joseph-Bartoli M."/>
            <person name="Toure-Kane C."/>
            <person name="Labat M."/>
        </authorList>
    </citation>
    <scope>NUCLEOTIDE SEQUENCE [LARGE SCALE GENOMIC DNA]</scope>
    <source>
        <strain evidence="11 12">DSM 101509</strain>
    </source>
</reference>
<evidence type="ECO:0000256" key="5">
    <source>
        <dbReference type="ARBA" id="ARBA00031445"/>
    </source>
</evidence>
<dbReference type="GO" id="GO:0043842">
    <property type="term" value="F:Kdo transferase activity"/>
    <property type="evidence" value="ECO:0007669"/>
    <property type="project" value="UniProtKB-EC"/>
</dbReference>
<gene>
    <name evidence="11" type="ORF">F8A88_07575</name>
</gene>
<dbReference type="Gene3D" id="3.40.50.2000">
    <property type="entry name" value="Glycogen Phosphorylase B"/>
    <property type="match status" value="1"/>
</dbReference>
<name>A0A6N6N3B5_9BACT</name>
<evidence type="ECO:0000313" key="12">
    <source>
        <dbReference type="Proteomes" id="UP000438699"/>
    </source>
</evidence>
<evidence type="ECO:0000256" key="3">
    <source>
        <dbReference type="ARBA" id="ARBA00019077"/>
    </source>
</evidence>
<keyword evidence="9" id="KW-0448">Lipopolysaccharide biosynthesis</keyword>
<dbReference type="Gene3D" id="3.40.50.11720">
    <property type="entry name" value="3-Deoxy-D-manno-octulosonic-acid transferase, N-terminal domain"/>
    <property type="match status" value="1"/>
</dbReference>
<dbReference type="InterPro" id="IPR007507">
    <property type="entry name" value="Glycos_transf_N"/>
</dbReference>
<dbReference type="Pfam" id="PF04413">
    <property type="entry name" value="Glycos_transf_N"/>
    <property type="match status" value="1"/>
</dbReference>
<dbReference type="GO" id="GO:0005886">
    <property type="term" value="C:plasma membrane"/>
    <property type="evidence" value="ECO:0007669"/>
    <property type="project" value="UniProtKB-SubCell"/>
</dbReference>
<evidence type="ECO:0000313" key="11">
    <source>
        <dbReference type="EMBL" id="KAB1442303.1"/>
    </source>
</evidence>
<dbReference type="Proteomes" id="UP000438699">
    <property type="component" value="Unassembled WGS sequence"/>
</dbReference>
<evidence type="ECO:0000256" key="8">
    <source>
        <dbReference type="PIRSR" id="PIRSR639901-2"/>
    </source>
</evidence>
<keyword evidence="12" id="KW-1185">Reference proteome</keyword>
<evidence type="ECO:0000259" key="10">
    <source>
        <dbReference type="Pfam" id="PF04413"/>
    </source>
</evidence>
<comment type="subcellular location">
    <subcellularLocation>
        <location evidence="9">Cell membrane</location>
    </subcellularLocation>
</comment>
<organism evidence="11 12">
    <name type="scientific">Pseudodesulfovibrio senegalensis</name>
    <dbReference type="NCBI Taxonomy" id="1721087"/>
    <lineage>
        <taxon>Bacteria</taxon>
        <taxon>Pseudomonadati</taxon>
        <taxon>Thermodesulfobacteriota</taxon>
        <taxon>Desulfovibrionia</taxon>
        <taxon>Desulfovibrionales</taxon>
        <taxon>Desulfovibrionaceae</taxon>
    </lineage>
</organism>
<proteinExistence type="inferred from homology"/>
<evidence type="ECO:0000256" key="4">
    <source>
        <dbReference type="ARBA" id="ARBA00022679"/>
    </source>
</evidence>
<comment type="catalytic activity">
    <reaction evidence="6 9">
        <text>lipid IVA (E. coli) + CMP-3-deoxy-beta-D-manno-octulosonate = alpha-Kdo-(2-&gt;6)-lipid IVA (E. coli) + CMP + H(+)</text>
        <dbReference type="Rhea" id="RHEA:28066"/>
        <dbReference type="ChEBI" id="CHEBI:15378"/>
        <dbReference type="ChEBI" id="CHEBI:58603"/>
        <dbReference type="ChEBI" id="CHEBI:60364"/>
        <dbReference type="ChEBI" id="CHEBI:60377"/>
        <dbReference type="ChEBI" id="CHEBI:85987"/>
        <dbReference type="EC" id="2.4.99.12"/>
    </reaction>
</comment>
<evidence type="ECO:0000256" key="9">
    <source>
        <dbReference type="RuleBase" id="RU365103"/>
    </source>
</evidence>
<dbReference type="InterPro" id="IPR038107">
    <property type="entry name" value="Glycos_transf_N_sf"/>
</dbReference>
<dbReference type="PANTHER" id="PTHR42755">
    <property type="entry name" value="3-DEOXY-MANNO-OCTULOSONATE CYTIDYLYLTRANSFERASE"/>
    <property type="match status" value="1"/>
</dbReference>
<keyword evidence="9" id="KW-1003">Cell membrane</keyword>
<dbReference type="UniPathway" id="UPA00958"/>
<dbReference type="RefSeq" id="WP_151150524.1">
    <property type="nucleotide sequence ID" value="NZ_WAIE01000002.1"/>
</dbReference>
<feature type="site" description="Transition state stabilizer" evidence="8">
    <location>
        <position position="211"/>
    </location>
</feature>
<dbReference type="AlphaFoldDB" id="A0A6N6N3B5"/>
<sequence>MSLQSMALGTYDLLWRAATPLLRHHSRLHDGFGQRTLENDLPARADIWIQGASGGESYLTWELVRELKNPFSSRPLNVLATTNTRQGMEILERAARETHDNKKGVTLQPRYFPFDAPRIMQTALRHVRPKVVVILETEIWPGFLHACRQQGTKVLLANGRMNPRSLAGYLAARKPLRALAPDRILAVSERDAKRFATLFGKDRVQTMANMKFDRMRAPAGNPRSDNPLREIIAPNARFVVLGSVREQEESEIGRLTARLHRKAPDAVLGLFPRHMERIDAWKERLDQHGIPWKLRSKQTGPAEPGTTLLWDTFGELVPAYALAKAAFVGGSLAPLGGQNFLEPLTCGITPVTGPSLHNFAWVGTEIFESGLAIRADDADGVCQALLRLLDNPPRPADVKKAVHAYIRSRRGGAKTVSKHIAQFMNND</sequence>
<accession>A0A6N6N3B5</accession>
<evidence type="ECO:0000256" key="6">
    <source>
        <dbReference type="ARBA" id="ARBA00049183"/>
    </source>
</evidence>
<evidence type="ECO:0000256" key="2">
    <source>
        <dbReference type="ARBA" id="ARBA00012621"/>
    </source>
</evidence>
<evidence type="ECO:0000256" key="1">
    <source>
        <dbReference type="ARBA" id="ARBA00004713"/>
    </source>
</evidence>
<dbReference type="OrthoDB" id="9789797at2"/>
<feature type="domain" description="3-deoxy-D-manno-octulosonic-acid transferase N-terminal" evidence="10">
    <location>
        <begin position="43"/>
        <end position="213"/>
    </location>
</feature>
<keyword evidence="9" id="KW-0472">Membrane</keyword>
<dbReference type="EMBL" id="WAIE01000002">
    <property type="protein sequence ID" value="KAB1442303.1"/>
    <property type="molecule type" value="Genomic_DNA"/>
</dbReference>
<dbReference type="PANTHER" id="PTHR42755:SF1">
    <property type="entry name" value="3-DEOXY-D-MANNO-OCTULOSONIC ACID TRANSFERASE, MITOCHONDRIAL-RELATED"/>
    <property type="match status" value="1"/>
</dbReference>
<dbReference type="InterPro" id="IPR039901">
    <property type="entry name" value="Kdotransferase"/>
</dbReference>
<dbReference type="SUPFAM" id="SSF53756">
    <property type="entry name" value="UDP-Glycosyltransferase/glycogen phosphorylase"/>
    <property type="match status" value="1"/>
</dbReference>
<keyword evidence="4 9" id="KW-0808">Transferase</keyword>
<comment type="similarity">
    <text evidence="9">Belongs to the glycosyltransferase group 1 family.</text>
</comment>